<evidence type="ECO:0000313" key="2">
    <source>
        <dbReference type="EMBL" id="KEZ41947.1"/>
    </source>
</evidence>
<dbReference type="Gene3D" id="3.40.50.10860">
    <property type="entry name" value="Leucine Dehydrogenase, chain A, domain 1"/>
    <property type="match status" value="1"/>
</dbReference>
<dbReference type="AlphaFoldDB" id="A0A084G3N5"/>
<dbReference type="PANTHER" id="PTHR21089">
    <property type="entry name" value="SHIKIMATE DEHYDROGENASE"/>
    <property type="match status" value="1"/>
</dbReference>
<dbReference type="PANTHER" id="PTHR21089:SF1">
    <property type="entry name" value="BIFUNCTIONAL 3-DEHYDROQUINATE DEHYDRATASE_SHIKIMATE DEHYDROGENASE, CHLOROPLASTIC"/>
    <property type="match status" value="1"/>
</dbReference>
<evidence type="ECO:0000313" key="3">
    <source>
        <dbReference type="Proteomes" id="UP000028545"/>
    </source>
</evidence>
<dbReference type="GO" id="GO:0009423">
    <property type="term" value="P:chorismate biosynthetic process"/>
    <property type="evidence" value="ECO:0007669"/>
    <property type="project" value="TreeGrafter"/>
</dbReference>
<organism evidence="2 3">
    <name type="scientific">Pseudallescheria apiosperma</name>
    <name type="common">Scedosporium apiospermum</name>
    <dbReference type="NCBI Taxonomy" id="563466"/>
    <lineage>
        <taxon>Eukaryota</taxon>
        <taxon>Fungi</taxon>
        <taxon>Dikarya</taxon>
        <taxon>Ascomycota</taxon>
        <taxon>Pezizomycotina</taxon>
        <taxon>Sordariomycetes</taxon>
        <taxon>Hypocreomycetidae</taxon>
        <taxon>Microascales</taxon>
        <taxon>Microascaceae</taxon>
        <taxon>Scedosporium</taxon>
    </lineage>
</organism>
<dbReference type="CDD" id="cd01065">
    <property type="entry name" value="NAD_bind_Shikimate_DH"/>
    <property type="match status" value="1"/>
</dbReference>
<dbReference type="SUPFAM" id="SSF53223">
    <property type="entry name" value="Aminoacid dehydrogenase-like, N-terminal domain"/>
    <property type="match status" value="1"/>
</dbReference>
<comment type="caution">
    <text evidence="2">The sequence shown here is derived from an EMBL/GenBank/DDBJ whole genome shotgun (WGS) entry which is preliminary data.</text>
</comment>
<evidence type="ECO:0000259" key="1">
    <source>
        <dbReference type="Pfam" id="PF08501"/>
    </source>
</evidence>
<gene>
    <name evidence="2" type="ORF">SAPIO_CDS6511</name>
</gene>
<name>A0A084G3N5_PSEDA</name>
<keyword evidence="3" id="KW-1185">Reference proteome</keyword>
<dbReference type="Pfam" id="PF08501">
    <property type="entry name" value="Shikimate_dh_N"/>
    <property type="match status" value="1"/>
</dbReference>
<dbReference type="InterPro" id="IPR036291">
    <property type="entry name" value="NAD(P)-bd_dom_sf"/>
</dbReference>
<keyword evidence="2" id="KW-0560">Oxidoreductase</keyword>
<proteinExistence type="predicted"/>
<dbReference type="RefSeq" id="XP_016641746.1">
    <property type="nucleotide sequence ID" value="XM_016788593.1"/>
</dbReference>
<dbReference type="InterPro" id="IPR022893">
    <property type="entry name" value="Shikimate_DH_fam"/>
</dbReference>
<feature type="domain" description="Shikimate dehydrogenase substrate binding N-terminal" evidence="1">
    <location>
        <begin position="31"/>
        <end position="111"/>
    </location>
</feature>
<dbReference type="SUPFAM" id="SSF51735">
    <property type="entry name" value="NAD(P)-binding Rossmann-fold domains"/>
    <property type="match status" value="1"/>
</dbReference>
<dbReference type="OMA" id="AIYVMRR"/>
<dbReference type="InterPro" id="IPR013708">
    <property type="entry name" value="Shikimate_DH-bd_N"/>
</dbReference>
<accession>A0A084G3N5</accession>
<reference evidence="2 3" key="1">
    <citation type="journal article" date="2014" name="Genome Announc.">
        <title>Draft genome sequence of the pathogenic fungus Scedosporium apiospermum.</title>
        <authorList>
            <person name="Vandeputte P."/>
            <person name="Ghamrawi S."/>
            <person name="Rechenmann M."/>
            <person name="Iltis A."/>
            <person name="Giraud S."/>
            <person name="Fleury M."/>
            <person name="Thornton C."/>
            <person name="Delhaes L."/>
            <person name="Meyer W."/>
            <person name="Papon N."/>
            <person name="Bouchara J.P."/>
        </authorList>
    </citation>
    <scope>NUCLEOTIDE SEQUENCE [LARGE SCALE GENOMIC DNA]</scope>
    <source>
        <strain evidence="2 3">IHEM 14462</strain>
    </source>
</reference>
<dbReference type="GeneID" id="27725583"/>
<dbReference type="KEGG" id="sapo:SAPIO_CDS6511"/>
<dbReference type="VEuPathDB" id="FungiDB:SAPIO_CDS6511"/>
<protein>
    <recommendedName>
        <fullName evidence="1">Shikimate dehydrogenase substrate binding N-terminal domain-containing protein</fullName>
    </recommendedName>
</protein>
<dbReference type="GO" id="GO:0019632">
    <property type="term" value="P:shikimate metabolic process"/>
    <property type="evidence" value="ECO:0007669"/>
    <property type="project" value="TreeGrafter"/>
</dbReference>
<dbReference type="InterPro" id="IPR046346">
    <property type="entry name" value="Aminoacid_DH-like_N_sf"/>
</dbReference>
<dbReference type="GO" id="GO:0004764">
    <property type="term" value="F:shikimate 3-dehydrogenase (NADP+) activity"/>
    <property type="evidence" value="ECO:0007669"/>
    <property type="project" value="InterPro"/>
</dbReference>
<dbReference type="OrthoDB" id="204377at2759"/>
<dbReference type="HOGENOM" id="CLU_044063_1_0_1"/>
<dbReference type="Proteomes" id="UP000028545">
    <property type="component" value="Unassembled WGS sequence"/>
</dbReference>
<sequence length="325" mass="35955">MTSLPEPGLLLTTPKDGKDNPLVSLDRHGYLFGKKIANSLSPYLHSVIYKDLGLNWAQVRLDSDDVDAFLQLIQHPRFYGASVTMPNKLTILSHLDQLTPECRDVGACNTIFVRVGPDGRRLYCGANTDVIGIRESFFRNVDKEVFVGRPAMVIGGGGAARSAIYALRTWMQVRDIYIVNRDKLEVDSVLSECQAKGFGRGLVRVDTVGDALKLEAPGAIVACVPDFPPQTDAEKRARDVTETFLRKGKKGVMLEMCYNPTPFTALGALAEALGWRVILGTEALVWQGLEQDRYWTGRQIEDLPVINVQRAINDVVTKKVAVPRL</sequence>
<dbReference type="EMBL" id="JOWA01000104">
    <property type="protein sequence ID" value="KEZ41947.1"/>
    <property type="molecule type" value="Genomic_DNA"/>
</dbReference>
<dbReference type="Gene3D" id="3.40.50.720">
    <property type="entry name" value="NAD(P)-binding Rossmann-like Domain"/>
    <property type="match status" value="1"/>
</dbReference>